<organism evidence="1 2">
    <name type="scientific">Escherichia coli</name>
    <dbReference type="NCBI Taxonomy" id="562"/>
    <lineage>
        <taxon>Bacteria</taxon>
        <taxon>Pseudomonadati</taxon>
        <taxon>Pseudomonadota</taxon>
        <taxon>Gammaproteobacteria</taxon>
        <taxon>Enterobacterales</taxon>
        <taxon>Enterobacteriaceae</taxon>
        <taxon>Escherichia</taxon>
    </lineage>
</organism>
<proteinExistence type="predicted"/>
<dbReference type="Proteomes" id="UP000250991">
    <property type="component" value="Unassembled WGS sequence"/>
</dbReference>
<dbReference type="EMBL" id="UARW01000008">
    <property type="protein sequence ID" value="SPW74361.1"/>
    <property type="molecule type" value="Genomic_DNA"/>
</dbReference>
<gene>
    <name evidence="1" type="ORF">NCTC8009_00774</name>
</gene>
<sequence length="175" mass="19501">MVCSGIGKPDLRQYARENGICRKNIAELVIKYGPWGGCVATQSGEVIHCAQYALAAKMTRTPLTVFVIPDVEKEKYQSYLNKTYGVFEYSHLEKTTYIQTYAQLMRLRNGGSLKSNLYESLILPVIAKTPRGIDFGSGQGDYARMLRAKDITCMISSFSAVRALETLWIGPQQTG</sequence>
<evidence type="ECO:0000313" key="1">
    <source>
        <dbReference type="EMBL" id="SPW74361.1"/>
    </source>
</evidence>
<name>A0A2X1N9H7_ECOLX</name>
<reference evidence="1 2" key="1">
    <citation type="submission" date="2018-06" db="EMBL/GenBank/DDBJ databases">
        <authorList>
            <consortium name="Pathogen Informatics"/>
            <person name="Doyle S."/>
        </authorList>
    </citation>
    <scope>NUCLEOTIDE SEQUENCE [LARGE SCALE GENOMIC DNA]</scope>
    <source>
        <strain evidence="1 2">NCTC8009</strain>
    </source>
</reference>
<dbReference type="AlphaFoldDB" id="A0A2X1N9H7"/>
<protein>
    <submittedName>
        <fullName evidence="1">Uncharacterized protein</fullName>
    </submittedName>
</protein>
<evidence type="ECO:0000313" key="2">
    <source>
        <dbReference type="Proteomes" id="UP000250991"/>
    </source>
</evidence>
<accession>A0A2X1N9H7</accession>